<dbReference type="EMBL" id="MTYJ01000111">
    <property type="protein sequence ID" value="OQV14051.1"/>
    <property type="molecule type" value="Genomic_DNA"/>
</dbReference>
<feature type="compositionally biased region" description="Basic and acidic residues" evidence="1">
    <location>
        <begin position="1434"/>
        <end position="1445"/>
    </location>
</feature>
<name>A0A1W0WFS6_HYPEX</name>
<feature type="region of interest" description="Disordered" evidence="1">
    <location>
        <begin position="1429"/>
        <end position="1460"/>
    </location>
</feature>
<feature type="region of interest" description="Disordered" evidence="1">
    <location>
        <begin position="994"/>
        <end position="1056"/>
    </location>
</feature>
<evidence type="ECO:0000313" key="3">
    <source>
        <dbReference type="Proteomes" id="UP000192578"/>
    </source>
</evidence>
<protein>
    <submittedName>
        <fullName evidence="2">Uncharacterized protein</fullName>
    </submittedName>
</protein>
<feature type="region of interest" description="Disordered" evidence="1">
    <location>
        <begin position="1274"/>
        <end position="1324"/>
    </location>
</feature>
<feature type="compositionally biased region" description="Basic and acidic residues" evidence="1">
    <location>
        <begin position="1007"/>
        <end position="1035"/>
    </location>
</feature>
<feature type="compositionally biased region" description="Low complexity" evidence="1">
    <location>
        <begin position="1036"/>
        <end position="1047"/>
    </location>
</feature>
<dbReference type="OrthoDB" id="10069218at2759"/>
<evidence type="ECO:0000313" key="2">
    <source>
        <dbReference type="EMBL" id="OQV14051.1"/>
    </source>
</evidence>
<dbReference type="Proteomes" id="UP000192578">
    <property type="component" value="Unassembled WGS sequence"/>
</dbReference>
<sequence>MSTLKPFDLPKSPQNEALLGSLAPPPLGLQALPLLGSLAPPLLGSQVLPAFYIHDAAVAVRSRPKTKLPKATYEAVKAPKGTPLSRLIIKQVHGLSSSPIDVESDGERASHSVRIPTFPKRSSLIQRTMVVEEPLPCPTERGLTSPLAVRPRKKALFSFQRLAPGLTKSENFIPSTVLGNVEQYAHSKNLTRQVRALLRSREEPPARENHRLPSPDKSANCLRHFDVRMAERQALAQRLAQRMGRRVSQLVLNSSEEVRHKRELQDLGEMNQGPRPLYEIYVLDKKAPMDPERVFQEPPYKALTFTGKPGLMKLKTAVAGFEVSPNKKIKMKEFLMLNKNLKALHQNCQVGKALKQAPPDGLRDPDFNELMVIGTNEADKARISPLDRDNCLDSLKYFNDTDLVSEFSDTPGRNPFDPIREFPNDWLKPETIDPGSYPVLDVIAGNHDDVTITRRENGLDIFIKLQCGVNRPPATTALLLTNVGIEPLEFGLYPAEIEGTFAESFRLWTLPNRTKPRDIRVVVEGRSEPPSYLIFPNESFLPEMLDEQRFLPSIREQMESHTRHALNRMVSVKRPCGRVSVEEKFHTLNGLQFQSEGVTKLHYAWMFAYLNYSEIPWYDTLIDRERQKKIQLPGSINKRLLQDLGTVQVRLNHIETDKPEFVDCEVPAEAEGVYWRNPAIVYKCPVHDQDLPLPGTTAHFANHIDDIAPDSDEPSYPSSCKKTTPTGNKLLDVNASCLDRPVSRVAQDNSPSPKDPKDTSLPFLGKTKRVKVTTEIDTDWIPMVVINDELMASSAVQSGAATKKLKKKKYELNPELSQPEQSVPGATDADKEANKFALNEKWMKHALDNDWIATAVIFANQLIEPSCPVAMEQKSPEWNYSIGDLREAIQRSHHNIHIKQGLLREISKVEQAMAHVKPSVPINYTPIEEKNELLKGSMEFVLKRASTYTSDLLTYFQRVCRDTKPEEPALSVDLIKAREKMKLLEEAISPTGKVAASKAKKVTKPANEVHTEEEKMKSRPASKDESQQKMSETRPSKSAAVNASKSALGAKKGGVGGSYVDASRAEKDAKLHLAFLEAEHDLALERHKVKLAEFERWRAERESELEPKIAAFVNGLWASELKSLDRNVHERVVELQVERDDEDESIRKQFLDERRENTLRKLFDSFLLRSSEMPLAVAAWRARLTDNIVKQDNLLSDRVKEDWELRRKEVKIYLKERPNDRCTLQIRNIWRAPYTYQTTALHNDLIPLRSNAIPPPIKTEEAAVIQAAVTLSPKKDQDLGEPKSAGARRVSAGAQRGSLKSARGRTTAGPSTDHPLSSRYHPEPECFKPARKIEKMTKDESGTLKVLEDFNDCLNDITEEDKNAVEVVYDSGDEWETDDERVIDAWLYEPAGPEAIQKLPADFKFVSFKEHVKPTVVAPHAGVAGTTTAAATAEKVKKPQRKVVDEAAGQEEPNSSSDEE</sequence>
<keyword evidence="3" id="KW-1185">Reference proteome</keyword>
<proteinExistence type="predicted"/>
<gene>
    <name evidence="2" type="ORF">BV898_11716</name>
</gene>
<comment type="caution">
    <text evidence="2">The sequence shown here is derived from an EMBL/GenBank/DDBJ whole genome shotgun (WGS) entry which is preliminary data.</text>
</comment>
<accession>A0A1W0WFS6</accession>
<evidence type="ECO:0000256" key="1">
    <source>
        <dbReference type="SAM" id="MobiDB-lite"/>
    </source>
</evidence>
<reference evidence="3" key="1">
    <citation type="submission" date="2017-01" db="EMBL/GenBank/DDBJ databases">
        <title>Comparative genomics of anhydrobiosis in the tardigrade Hypsibius dujardini.</title>
        <authorList>
            <person name="Yoshida Y."/>
            <person name="Koutsovoulos G."/>
            <person name="Laetsch D."/>
            <person name="Stevens L."/>
            <person name="Kumar S."/>
            <person name="Horikawa D."/>
            <person name="Ishino K."/>
            <person name="Komine S."/>
            <person name="Tomita M."/>
            <person name="Blaxter M."/>
            <person name="Arakawa K."/>
        </authorList>
    </citation>
    <scope>NUCLEOTIDE SEQUENCE [LARGE SCALE GENOMIC DNA]</scope>
    <source>
        <strain evidence="3">Z151</strain>
    </source>
</reference>
<organism evidence="2 3">
    <name type="scientific">Hypsibius exemplaris</name>
    <name type="common">Freshwater tardigrade</name>
    <dbReference type="NCBI Taxonomy" id="2072580"/>
    <lineage>
        <taxon>Eukaryota</taxon>
        <taxon>Metazoa</taxon>
        <taxon>Ecdysozoa</taxon>
        <taxon>Tardigrada</taxon>
        <taxon>Eutardigrada</taxon>
        <taxon>Parachela</taxon>
        <taxon>Hypsibioidea</taxon>
        <taxon>Hypsibiidae</taxon>
        <taxon>Hypsibius</taxon>
    </lineage>
</organism>